<protein>
    <recommendedName>
        <fullName evidence="4">Lipoprotein</fullName>
    </recommendedName>
</protein>
<dbReference type="EMBL" id="LAZR01008612">
    <property type="protein sequence ID" value="KKM77643.1"/>
    <property type="molecule type" value="Genomic_DNA"/>
</dbReference>
<keyword evidence="1" id="KW-0732">Signal</keyword>
<comment type="caution">
    <text evidence="3">The sequence shown here is derived from an EMBL/GenBank/DDBJ whole genome shotgun (WGS) entry which is preliminary data.</text>
</comment>
<proteinExistence type="predicted"/>
<evidence type="ECO:0000256" key="1">
    <source>
        <dbReference type="ARBA" id="ARBA00022729"/>
    </source>
</evidence>
<gene>
    <name evidence="3" type="ORF">LCGC14_1367930</name>
</gene>
<evidence type="ECO:0000256" key="2">
    <source>
        <dbReference type="SAM" id="MobiDB-lite"/>
    </source>
</evidence>
<dbReference type="AlphaFoldDB" id="A0A0F9K6J4"/>
<dbReference type="PROSITE" id="PS51257">
    <property type="entry name" value="PROKAR_LIPOPROTEIN"/>
    <property type="match status" value="1"/>
</dbReference>
<reference evidence="3" key="1">
    <citation type="journal article" date="2015" name="Nature">
        <title>Complex archaea that bridge the gap between prokaryotes and eukaryotes.</title>
        <authorList>
            <person name="Spang A."/>
            <person name="Saw J.H."/>
            <person name="Jorgensen S.L."/>
            <person name="Zaremba-Niedzwiedzka K."/>
            <person name="Martijn J."/>
            <person name="Lind A.E."/>
            <person name="van Eijk R."/>
            <person name="Schleper C."/>
            <person name="Guy L."/>
            <person name="Ettema T.J."/>
        </authorList>
    </citation>
    <scope>NUCLEOTIDE SEQUENCE</scope>
</reference>
<dbReference type="Gene3D" id="3.30.1450.10">
    <property type="match status" value="1"/>
</dbReference>
<feature type="region of interest" description="Disordered" evidence="2">
    <location>
        <begin position="32"/>
        <end position="80"/>
    </location>
</feature>
<name>A0A0F9K6J4_9ZZZZ</name>
<evidence type="ECO:0000313" key="3">
    <source>
        <dbReference type="EMBL" id="KKM77643.1"/>
    </source>
</evidence>
<sequence length="145" mass="15124">MFYKTRFLLSSILICSALVACGDNDNDAAKTAETATTTNEVAPASTTEAATAPAAENATTPATEAATSGMTESSEATDAAMPTDKIEAGMKEEAVTDLLGKPSLTQTHTLDSLTLTHSEWTNDSGTTSVQFENGVVKFHQFTPAN</sequence>
<accession>A0A0F9K6J4</accession>
<dbReference type="InterPro" id="IPR037873">
    <property type="entry name" value="BamE-like"/>
</dbReference>
<evidence type="ECO:0008006" key="4">
    <source>
        <dbReference type="Google" id="ProtNLM"/>
    </source>
</evidence>
<organism evidence="3">
    <name type="scientific">marine sediment metagenome</name>
    <dbReference type="NCBI Taxonomy" id="412755"/>
    <lineage>
        <taxon>unclassified sequences</taxon>
        <taxon>metagenomes</taxon>
        <taxon>ecological metagenomes</taxon>
    </lineage>
</organism>
<feature type="compositionally biased region" description="Low complexity" evidence="2">
    <location>
        <begin position="32"/>
        <end position="67"/>
    </location>
</feature>